<dbReference type="GO" id="GO:0009055">
    <property type="term" value="F:electron transfer activity"/>
    <property type="evidence" value="ECO:0007669"/>
    <property type="project" value="InterPro"/>
</dbReference>
<dbReference type="GO" id="GO:0004130">
    <property type="term" value="F:cytochrome-c peroxidase activity"/>
    <property type="evidence" value="ECO:0007669"/>
    <property type="project" value="TreeGrafter"/>
</dbReference>
<dbReference type="InterPro" id="IPR051395">
    <property type="entry name" value="Cytochrome_c_Peroxidase/MauG"/>
</dbReference>
<dbReference type="PROSITE" id="PS51007">
    <property type="entry name" value="CYTC"/>
    <property type="match status" value="1"/>
</dbReference>
<dbReference type="RefSeq" id="WP_114696894.1">
    <property type="nucleotide sequence ID" value="NZ_QQOH01000005.1"/>
</dbReference>
<dbReference type="EMBL" id="QQOH01000005">
    <property type="protein sequence ID" value="RDE18318.1"/>
    <property type="molecule type" value="Genomic_DNA"/>
</dbReference>
<evidence type="ECO:0000313" key="8">
    <source>
        <dbReference type="Proteomes" id="UP000253769"/>
    </source>
</evidence>
<dbReference type="GO" id="GO:0020037">
    <property type="term" value="F:heme binding"/>
    <property type="evidence" value="ECO:0007669"/>
    <property type="project" value="InterPro"/>
</dbReference>
<keyword evidence="2 4" id="KW-0479">Metal-binding</keyword>
<dbReference type="AlphaFoldDB" id="A0A369W8J8"/>
<keyword evidence="8" id="KW-1185">Reference proteome</keyword>
<evidence type="ECO:0000256" key="1">
    <source>
        <dbReference type="ARBA" id="ARBA00022617"/>
    </source>
</evidence>
<dbReference type="InterPro" id="IPR009056">
    <property type="entry name" value="Cyt_c-like_dom"/>
</dbReference>
<keyword evidence="3 4" id="KW-0408">Iron</keyword>
<dbReference type="InterPro" id="IPR010538">
    <property type="entry name" value="DHOR"/>
</dbReference>
<dbReference type="InterPro" id="IPR036909">
    <property type="entry name" value="Cyt_c-like_dom_sf"/>
</dbReference>
<feature type="domain" description="Cytochrome c" evidence="6">
    <location>
        <begin position="380"/>
        <end position="510"/>
    </location>
</feature>
<evidence type="ECO:0000256" key="3">
    <source>
        <dbReference type="ARBA" id="ARBA00023004"/>
    </source>
</evidence>
<organism evidence="7 8">
    <name type="scientific">Motiliproteus coralliicola</name>
    <dbReference type="NCBI Taxonomy" id="2283196"/>
    <lineage>
        <taxon>Bacteria</taxon>
        <taxon>Pseudomonadati</taxon>
        <taxon>Pseudomonadota</taxon>
        <taxon>Gammaproteobacteria</taxon>
        <taxon>Oceanospirillales</taxon>
        <taxon>Oceanospirillaceae</taxon>
        <taxon>Motiliproteus</taxon>
    </lineage>
</organism>
<evidence type="ECO:0000256" key="4">
    <source>
        <dbReference type="PROSITE-ProRule" id="PRU00433"/>
    </source>
</evidence>
<evidence type="ECO:0000256" key="2">
    <source>
        <dbReference type="ARBA" id="ARBA00022723"/>
    </source>
</evidence>
<name>A0A369W8J8_9GAMM</name>
<dbReference type="Gene3D" id="1.10.760.10">
    <property type="entry name" value="Cytochrome c-like domain"/>
    <property type="match status" value="1"/>
</dbReference>
<dbReference type="PANTHER" id="PTHR30600:SF4">
    <property type="entry name" value="CYTOCHROME C DOMAIN-CONTAINING PROTEIN"/>
    <property type="match status" value="1"/>
</dbReference>
<comment type="caution">
    <text evidence="7">The sequence shown here is derived from an EMBL/GenBank/DDBJ whole genome shotgun (WGS) entry which is preliminary data.</text>
</comment>
<evidence type="ECO:0000313" key="7">
    <source>
        <dbReference type="EMBL" id="RDE18318.1"/>
    </source>
</evidence>
<evidence type="ECO:0000256" key="5">
    <source>
        <dbReference type="SAM" id="Phobius"/>
    </source>
</evidence>
<accession>A0A369W8J8</accession>
<dbReference type="Pfam" id="PF06537">
    <property type="entry name" value="DHOR"/>
    <property type="match status" value="1"/>
</dbReference>
<reference evidence="7 8" key="1">
    <citation type="submission" date="2018-07" db="EMBL/GenBank/DDBJ databases">
        <title>Motiliproteus coralliicola sp. nov., a bacterium isolated from Coral.</title>
        <authorList>
            <person name="Wang G."/>
        </authorList>
    </citation>
    <scope>NUCLEOTIDE SEQUENCE [LARGE SCALE GENOMIC DNA]</scope>
    <source>
        <strain evidence="7 8">C34</strain>
    </source>
</reference>
<evidence type="ECO:0000259" key="6">
    <source>
        <dbReference type="PROSITE" id="PS51007"/>
    </source>
</evidence>
<dbReference type="GO" id="GO:0046872">
    <property type="term" value="F:metal ion binding"/>
    <property type="evidence" value="ECO:0007669"/>
    <property type="project" value="UniProtKB-KW"/>
</dbReference>
<gene>
    <name evidence="7" type="ORF">DV711_16800</name>
</gene>
<dbReference type="OrthoDB" id="9805202at2"/>
<keyword evidence="5" id="KW-1133">Transmembrane helix</keyword>
<sequence length="510" mass="55799">MTTATTTEAPAEKPSSSLFLKIGVGVLVVALSALGYQAYLTVWAPYAAYEDPDIMGYLEQENPKSLSGGDTTHFHSSSGETFAQEIPNMGWGLSAAFDRGDGFFERPLQAALPEGFSSNNDGLGPLYNAVTCEGCHPADGRGRPPMNEHEPLLEGFVRVSIPGTGPYGAPLSPPGYGHQLSDKSVAGVPPEATVRVKWVEAETGVLPGGETYSLRKPEFLITNLAYGPLPADTMYDMRFGPQVYGLGLLEAIKEEDMLAWADPDDADGDGISGRVNKVWDLERGGKVIGRFGWKANSYDVRQQSAEAAYNDMGMNNPLFLYRHDDQAINHKARQNCEPEQNACLEAIQGKDFEMTPAQLVDVTTYLQTLGVVYRRDVDDPVALKGEALFAEAGCGGCHKSNITTGETEIARLENQLIHPYTDLLLHDMGEGLKGRPDFEASPTEWRTQPLWGIGKVELVNGHTNFLHDGRARNIQEAILWHGGEAEQAKQHYRQLSKEDRQALLKFINSL</sequence>
<dbReference type="Proteomes" id="UP000253769">
    <property type="component" value="Unassembled WGS sequence"/>
</dbReference>
<keyword evidence="5" id="KW-0812">Transmembrane</keyword>
<proteinExistence type="predicted"/>
<feature type="transmembrane region" description="Helical" evidence="5">
    <location>
        <begin position="18"/>
        <end position="39"/>
    </location>
</feature>
<dbReference type="SUPFAM" id="SSF46626">
    <property type="entry name" value="Cytochrome c"/>
    <property type="match status" value="1"/>
</dbReference>
<protein>
    <submittedName>
        <fullName evidence="7">Thiol oxidoreductase</fullName>
    </submittedName>
</protein>
<dbReference type="PIRSF" id="PIRSF028099">
    <property type="entry name" value="DUF1111"/>
    <property type="match status" value="1"/>
</dbReference>
<dbReference type="PANTHER" id="PTHR30600">
    <property type="entry name" value="CYTOCHROME C PEROXIDASE-RELATED"/>
    <property type="match status" value="1"/>
</dbReference>
<keyword evidence="5" id="KW-0472">Membrane</keyword>
<keyword evidence="1 4" id="KW-0349">Heme</keyword>